<dbReference type="AlphaFoldDB" id="A0A0H2ZT25"/>
<dbReference type="Proteomes" id="UP000001574">
    <property type="component" value="Chromosome"/>
</dbReference>
<proteinExistence type="predicted"/>
<feature type="region of interest" description="Disordered" evidence="1">
    <location>
        <begin position="1"/>
        <end position="22"/>
    </location>
</feature>
<sequence length="413" mass="44526">MALLRQGPTRRHHLHHSPGRSPGGRWQLWWRLKWAFACPRHGCLLADACPTCFGVQRHRDLAADLVPAPGRCARTAPGAHGRNLHRCGARLSDAPVFHLAVGHPALRAQRVMLDASVADTVSSGIYTHEPVSAEEFFNDVRAVGRRILGYASTDYLKRYLTADLADLVCSSVASNRAVSQAGLCRAVWASAPSGAAATTVALGVLGAADTIDAADRLHDLVADCRGRGLSVSGSNIGWGREVSTTLIGVQLRALAPFLGPSDQLRYSVWSPTPHKPRRSCERTARPQRNVPALLWRGMSLPLAHPALALGYTQLRSALSVAVSIVGTRLTLGDAAYRLGSATTGPATSRILQMLHTSPLWPEISAVLIRLATYLDESPPPIDYTFRRALPYAGLLSDMEWFQICGRGASRGVV</sequence>
<evidence type="ECO:0000256" key="1">
    <source>
        <dbReference type="SAM" id="MobiDB-lite"/>
    </source>
</evidence>
<evidence type="ECO:0000313" key="2">
    <source>
        <dbReference type="EMBL" id="ABK65575.1"/>
    </source>
</evidence>
<protein>
    <submittedName>
        <fullName evidence="2">Uncharacterized protein</fullName>
    </submittedName>
</protein>
<dbReference type="HOGENOM" id="CLU_665368_0_0_11"/>
<gene>
    <name evidence="2" type="ordered locus">MAV_1457</name>
</gene>
<accession>A0A0H2ZT25</accession>
<organism evidence="2 3">
    <name type="scientific">Mycobacterium avium (strain 104)</name>
    <dbReference type="NCBI Taxonomy" id="243243"/>
    <lineage>
        <taxon>Bacteria</taxon>
        <taxon>Bacillati</taxon>
        <taxon>Actinomycetota</taxon>
        <taxon>Actinomycetes</taxon>
        <taxon>Mycobacteriales</taxon>
        <taxon>Mycobacteriaceae</taxon>
        <taxon>Mycobacterium</taxon>
        <taxon>Mycobacterium avium complex (MAC)</taxon>
    </lineage>
</organism>
<reference evidence="2 3" key="1">
    <citation type="submission" date="2006-10" db="EMBL/GenBank/DDBJ databases">
        <authorList>
            <person name="Fleischmann R.D."/>
            <person name="Dodson R.J."/>
            <person name="Haft D.H."/>
            <person name="Merkel J.S."/>
            <person name="Nelson W.C."/>
            <person name="Fraser C.M."/>
        </authorList>
    </citation>
    <scope>NUCLEOTIDE SEQUENCE [LARGE SCALE GENOMIC DNA]</scope>
    <source>
        <strain evidence="2 3">104</strain>
    </source>
</reference>
<evidence type="ECO:0000313" key="3">
    <source>
        <dbReference type="Proteomes" id="UP000001574"/>
    </source>
</evidence>
<name>A0A0H2ZT25_MYCA1</name>
<feature type="compositionally biased region" description="Basic residues" evidence="1">
    <location>
        <begin position="8"/>
        <end position="18"/>
    </location>
</feature>
<dbReference type="KEGG" id="mav:MAV_1457"/>
<dbReference type="EMBL" id="CP000479">
    <property type="protein sequence ID" value="ABK65575.1"/>
    <property type="molecule type" value="Genomic_DNA"/>
</dbReference>